<comment type="subcellular location">
    <subcellularLocation>
        <location evidence="1">Nucleus</location>
    </subcellularLocation>
</comment>
<evidence type="ECO:0000259" key="6">
    <source>
        <dbReference type="Pfam" id="PF08167"/>
    </source>
</evidence>
<dbReference type="InterPro" id="IPR016024">
    <property type="entry name" value="ARM-type_fold"/>
</dbReference>
<organism evidence="7 8">
    <name type="scientific">Multifurca ochricompacta</name>
    <dbReference type="NCBI Taxonomy" id="376703"/>
    <lineage>
        <taxon>Eukaryota</taxon>
        <taxon>Fungi</taxon>
        <taxon>Dikarya</taxon>
        <taxon>Basidiomycota</taxon>
        <taxon>Agaricomycotina</taxon>
        <taxon>Agaricomycetes</taxon>
        <taxon>Russulales</taxon>
        <taxon>Russulaceae</taxon>
        <taxon>Multifurca</taxon>
    </lineage>
</organism>
<dbReference type="PANTHER" id="PTHR34105:SF1">
    <property type="entry name" value="PROLINE-, GLUTAMIC ACID- AND LEUCINE-RICH PROTEIN 1"/>
    <property type="match status" value="1"/>
</dbReference>
<feature type="compositionally biased region" description="Polar residues" evidence="5">
    <location>
        <begin position="630"/>
        <end position="641"/>
    </location>
</feature>
<proteinExistence type="inferred from homology"/>
<evidence type="ECO:0000256" key="4">
    <source>
        <dbReference type="ARBA" id="ARBA00023242"/>
    </source>
</evidence>
<evidence type="ECO:0000256" key="5">
    <source>
        <dbReference type="SAM" id="MobiDB-lite"/>
    </source>
</evidence>
<feature type="compositionally biased region" description="Acidic residues" evidence="5">
    <location>
        <begin position="654"/>
        <end position="674"/>
    </location>
</feature>
<feature type="region of interest" description="Disordered" evidence="5">
    <location>
        <begin position="600"/>
        <end position="674"/>
    </location>
</feature>
<reference evidence="7" key="1">
    <citation type="journal article" date="2022" name="New Phytol.">
        <title>Evolutionary transition to the ectomycorrhizal habit in the genomes of a hyperdiverse lineage of mushroom-forming fungi.</title>
        <authorList>
            <person name="Looney B."/>
            <person name="Miyauchi S."/>
            <person name="Morin E."/>
            <person name="Drula E."/>
            <person name="Courty P.E."/>
            <person name="Kohler A."/>
            <person name="Kuo A."/>
            <person name="LaButti K."/>
            <person name="Pangilinan J."/>
            <person name="Lipzen A."/>
            <person name="Riley R."/>
            <person name="Andreopoulos W."/>
            <person name="He G."/>
            <person name="Johnson J."/>
            <person name="Nolan M."/>
            <person name="Tritt A."/>
            <person name="Barry K.W."/>
            <person name="Grigoriev I.V."/>
            <person name="Nagy L.G."/>
            <person name="Hibbett D."/>
            <person name="Henrissat B."/>
            <person name="Matheny P.B."/>
            <person name="Labbe J."/>
            <person name="Martin F.M."/>
        </authorList>
    </citation>
    <scope>NUCLEOTIDE SEQUENCE</scope>
    <source>
        <strain evidence="7">BPL690</strain>
    </source>
</reference>
<dbReference type="GO" id="GO:0006364">
    <property type="term" value="P:rRNA processing"/>
    <property type="evidence" value="ECO:0007669"/>
    <property type="project" value="TreeGrafter"/>
</dbReference>
<gene>
    <name evidence="7" type="ORF">B0F90DRAFT_1814005</name>
</gene>
<comment type="caution">
    <text evidence="7">The sequence shown here is derived from an EMBL/GenBank/DDBJ whole genome shotgun (WGS) entry which is preliminary data.</text>
</comment>
<protein>
    <recommendedName>
        <fullName evidence="3">Pre-rRNA-processing protein RIX1</fullName>
    </recommendedName>
</protein>
<dbReference type="InterPro" id="IPR012583">
    <property type="entry name" value="RIX1_N"/>
</dbReference>
<dbReference type="AlphaFoldDB" id="A0AAD4MB95"/>
<sequence length="674" mass="73311">MSVSDSVHPLNAFLQLQLASDSAAILNLPYLIRFLSPQHLQPSPHIQKWITRINSLIHSKDPGARWAGLSIACQTAIFSQQLMLENARGWVSAALPLFSVRVPTIARLINLIPFAVDIPEFQRQIASPNVPKFGLALILAAEDPPSRDFKLLAIDTLSTMVPLYPAHFKALHGRLSALCLRQINGLARRTMDGSLTQAISRLYSILPVTGGKVGTPGLWRKSVDEVLAIGWASLHAVKSTIHHDGLIGFLTPKLCTEKHPANIRPRQSQPQQEDLAVSVPLNVDRLRCAVLTLCDLLTSETAGAVQLPLGALVSFSQALLSCTRDDDKDDGSVEPSARAMEETIFPEICTFGSDLLSKLAACVNRHLTPHAERFTNILLFHLEQSPSPSQHVLLLRALLSLLTNVHTLNLPSVPNRITKVLLSTLSVLLQTRSEIKTSPMTTTYSLASRVLLSLYLSLPSMDPTRLSRNLTFQAQILRELQVASLDISASALGAMSRSLGLVIHGLLEPLDEPGAPTSTLRELDMLLHPRVPPLVRSLPHVESLSLSRAEESVEEREIRERLHIDVISSLNGTEVISTENRLSAPIPALASLPPLPNPSTLADVDVSKTPAPAPFPSSLYPQAAEPLDLQPTQYTSAQLQSRLGAAPEIINPAAEDDDGDDEEMPSIDMASDSD</sequence>
<dbReference type="EMBL" id="WTXG01000002">
    <property type="protein sequence ID" value="KAI0307217.1"/>
    <property type="molecule type" value="Genomic_DNA"/>
</dbReference>
<keyword evidence="8" id="KW-1185">Reference proteome</keyword>
<dbReference type="SUPFAM" id="SSF48371">
    <property type="entry name" value="ARM repeat"/>
    <property type="match status" value="1"/>
</dbReference>
<evidence type="ECO:0000313" key="7">
    <source>
        <dbReference type="EMBL" id="KAI0307217.1"/>
    </source>
</evidence>
<feature type="domain" description="Pre-rRNA-processing protein RIX1 N-terminal" evidence="6">
    <location>
        <begin position="14"/>
        <end position="184"/>
    </location>
</feature>
<evidence type="ECO:0000256" key="2">
    <source>
        <dbReference type="ARBA" id="ARBA00010511"/>
    </source>
</evidence>
<keyword evidence="4" id="KW-0539">Nucleus</keyword>
<dbReference type="GO" id="GO:0005634">
    <property type="term" value="C:nucleus"/>
    <property type="evidence" value="ECO:0007669"/>
    <property type="project" value="UniProtKB-SubCell"/>
</dbReference>
<evidence type="ECO:0000256" key="1">
    <source>
        <dbReference type="ARBA" id="ARBA00004123"/>
    </source>
</evidence>
<dbReference type="Proteomes" id="UP001203297">
    <property type="component" value="Unassembled WGS sequence"/>
</dbReference>
<dbReference type="Pfam" id="PF08167">
    <property type="entry name" value="RIX1"/>
    <property type="match status" value="1"/>
</dbReference>
<name>A0AAD4MB95_9AGAM</name>
<evidence type="ECO:0000313" key="8">
    <source>
        <dbReference type="Proteomes" id="UP001203297"/>
    </source>
</evidence>
<evidence type="ECO:0000256" key="3">
    <source>
        <dbReference type="ARBA" id="ARBA00021502"/>
    </source>
</evidence>
<dbReference type="PANTHER" id="PTHR34105">
    <property type="entry name" value="PROLINE-, GLUTAMIC ACID- AND LEUCINE-RICH PROTEIN 1"/>
    <property type="match status" value="1"/>
</dbReference>
<accession>A0AAD4MB95</accession>
<comment type="similarity">
    <text evidence="2">Belongs to the RIX1/PELP1 family.</text>
</comment>